<protein>
    <submittedName>
        <fullName evidence="3">Sphingosine kinase 1</fullName>
        <ecNumber evidence="3">2.7.1.91</ecNumber>
    </submittedName>
</protein>
<evidence type="ECO:0000313" key="3">
    <source>
        <dbReference type="EMBL" id="KAJ2690833.1"/>
    </source>
</evidence>
<dbReference type="PANTHER" id="PTHR12358">
    <property type="entry name" value="SPHINGOSINE KINASE"/>
    <property type="match status" value="1"/>
</dbReference>
<reference evidence="3" key="1">
    <citation type="submission" date="2022-07" db="EMBL/GenBank/DDBJ databases">
        <title>Phylogenomic reconstructions and comparative analyses of Kickxellomycotina fungi.</title>
        <authorList>
            <person name="Reynolds N.K."/>
            <person name="Stajich J.E."/>
            <person name="Barry K."/>
            <person name="Grigoriev I.V."/>
            <person name="Crous P."/>
            <person name="Smith M.E."/>
        </authorList>
    </citation>
    <scope>NUCLEOTIDE SEQUENCE</scope>
    <source>
        <strain evidence="3">CBS 109367</strain>
    </source>
</reference>
<dbReference type="Gene3D" id="3.40.50.10330">
    <property type="entry name" value="Probable inorganic polyphosphate/atp-NAD kinase, domain 1"/>
    <property type="match status" value="1"/>
</dbReference>
<sequence>MPGAPDTLEAAEDQSSRVLLMKSKAALYSTQGLLNGMLSLYRDRLVWNEVSSRSSNMLTISMDVMFGATLSPPGKFKFKSFEAASAANLNIESSTHFTVYTIMSREGGKRPLCDTWSFKVDDEDECAMWLSLLRCAIRPNLADGDAKILVFLNPTSGRRKGQKLFDSVVKPIFEIGSTPYTLIVTESASHAANFIEHEDLSAYSCVAAMGGDGILHDILNGFLRRNDWPKFKPLPLAAIPAGTGNGLAKSLDCLWPEQAAVAIVKAQSRPLDIMSAALASGLTEYCFLSMTWGLIADIDIESERMRWAGPARLDLYGTIRLMSLRYYGGRLHYLPAIDQDLKAGESGAESQHALDNHDFTLNNATSYSVTNLVNRANQGLDDPWGLPAPSFSSPLVRRDSPKLQSTRSSLSPNVQPAVTLHPTLTAGIQLPITEGSLPPRWKTVEGPFAQVIATNVPWLSASFLACQRARISDGTIDLVYSGAVSKWQILPYISSSTRDNFMNKDGVEHVKVRAFILEPTGLRTTNRSPESHRAIQKPDHHLANKSSGNGARPSSMPLFASMRSKSLSRGSGKTGNISPQAPVPVRVRSHAYTSYHQQTAGRNSSLLVQGFASSPPSVGRHMDSLKDVPVGKREMSQPVDNAATLNGSMEPTEYLDGPRPPKQAVFSIRSQTEVASISMSEPVAMTPPTGMAGEETPGWPITHTPIPTTARIAEADTADTGLSPDRDTGVDESSDASGGCRLVGSHGIVDLDGEVVELGPINIECLANLINIVCPPWLNESQTARVGTMPPVKVPESIAGSLSRAGSVLSFSV</sequence>
<accession>A0A9W8GS66</accession>
<dbReference type="InterPro" id="IPR017438">
    <property type="entry name" value="ATP-NAD_kinase_N"/>
</dbReference>
<dbReference type="GO" id="GO:0005737">
    <property type="term" value="C:cytoplasm"/>
    <property type="evidence" value="ECO:0007669"/>
    <property type="project" value="TreeGrafter"/>
</dbReference>
<dbReference type="EMBL" id="JANBTX010000007">
    <property type="protein sequence ID" value="KAJ2690833.1"/>
    <property type="molecule type" value="Genomic_DNA"/>
</dbReference>
<dbReference type="GO" id="GO:0008481">
    <property type="term" value="F:sphingosine kinase activity"/>
    <property type="evidence" value="ECO:0007669"/>
    <property type="project" value="UniProtKB-EC"/>
</dbReference>
<dbReference type="InterPro" id="IPR001206">
    <property type="entry name" value="Diacylglycerol_kinase_cat_dom"/>
</dbReference>
<dbReference type="SMART" id="SM00046">
    <property type="entry name" value="DAGKc"/>
    <property type="match status" value="1"/>
</dbReference>
<gene>
    <name evidence="3" type="primary">SPHK1</name>
    <name evidence="3" type="ORF">IWW39_000493</name>
</gene>
<dbReference type="InterPro" id="IPR016064">
    <property type="entry name" value="NAD/diacylglycerol_kinase_sf"/>
</dbReference>
<feature type="region of interest" description="Disordered" evidence="1">
    <location>
        <begin position="718"/>
        <end position="738"/>
    </location>
</feature>
<evidence type="ECO:0000259" key="2">
    <source>
        <dbReference type="PROSITE" id="PS50146"/>
    </source>
</evidence>
<name>A0A9W8GS66_9FUNG</name>
<dbReference type="Proteomes" id="UP001151516">
    <property type="component" value="Unassembled WGS sequence"/>
</dbReference>
<dbReference type="PANTHER" id="PTHR12358:SF31">
    <property type="entry name" value="ACYLGLYCEROL KINASE, MITOCHONDRIAL"/>
    <property type="match status" value="1"/>
</dbReference>
<dbReference type="PROSITE" id="PS50146">
    <property type="entry name" value="DAGK"/>
    <property type="match status" value="1"/>
</dbReference>
<proteinExistence type="predicted"/>
<evidence type="ECO:0000313" key="4">
    <source>
        <dbReference type="Proteomes" id="UP001151516"/>
    </source>
</evidence>
<dbReference type="Pfam" id="PF00781">
    <property type="entry name" value="DAGK_cat"/>
    <property type="match status" value="1"/>
</dbReference>
<evidence type="ECO:0000256" key="1">
    <source>
        <dbReference type="SAM" id="MobiDB-lite"/>
    </source>
</evidence>
<dbReference type="AlphaFoldDB" id="A0A9W8GS66"/>
<feature type="compositionally biased region" description="Basic and acidic residues" evidence="1">
    <location>
        <begin position="529"/>
        <end position="542"/>
    </location>
</feature>
<keyword evidence="3" id="KW-0418">Kinase</keyword>
<comment type="caution">
    <text evidence="3">The sequence shown here is derived from an EMBL/GenBank/DDBJ whole genome shotgun (WGS) entry which is preliminary data.</text>
</comment>
<feature type="region of interest" description="Disordered" evidence="1">
    <location>
        <begin position="391"/>
        <end position="415"/>
    </location>
</feature>
<dbReference type="Gene3D" id="2.60.200.40">
    <property type="match status" value="1"/>
</dbReference>
<feature type="domain" description="DAGKc" evidence="2">
    <location>
        <begin position="143"/>
        <end position="280"/>
    </location>
</feature>
<dbReference type="GO" id="GO:0016020">
    <property type="term" value="C:membrane"/>
    <property type="evidence" value="ECO:0007669"/>
    <property type="project" value="TreeGrafter"/>
</dbReference>
<dbReference type="EC" id="2.7.1.91" evidence="3"/>
<dbReference type="InterPro" id="IPR050187">
    <property type="entry name" value="Lipid_Phosphate_FormReg"/>
</dbReference>
<keyword evidence="4" id="KW-1185">Reference proteome</keyword>
<dbReference type="GO" id="GO:0046512">
    <property type="term" value="P:sphingosine biosynthetic process"/>
    <property type="evidence" value="ECO:0007669"/>
    <property type="project" value="TreeGrafter"/>
</dbReference>
<keyword evidence="3" id="KW-0808">Transferase</keyword>
<feature type="compositionally biased region" description="Polar residues" evidence="1">
    <location>
        <begin position="402"/>
        <end position="415"/>
    </location>
</feature>
<organism evidence="3 4">
    <name type="scientific">Coemansia spiralis</name>
    <dbReference type="NCBI Taxonomy" id="417178"/>
    <lineage>
        <taxon>Eukaryota</taxon>
        <taxon>Fungi</taxon>
        <taxon>Fungi incertae sedis</taxon>
        <taxon>Zoopagomycota</taxon>
        <taxon>Kickxellomycotina</taxon>
        <taxon>Kickxellomycetes</taxon>
        <taxon>Kickxellales</taxon>
        <taxon>Kickxellaceae</taxon>
        <taxon>Coemansia</taxon>
    </lineage>
</organism>
<dbReference type="OrthoDB" id="3853857at2759"/>
<dbReference type="SUPFAM" id="SSF111331">
    <property type="entry name" value="NAD kinase/diacylglycerol kinase-like"/>
    <property type="match status" value="1"/>
</dbReference>
<feature type="region of interest" description="Disordered" evidence="1">
    <location>
        <begin position="522"/>
        <end position="557"/>
    </location>
</feature>